<accession>A0A5S3QLJ5</accession>
<proteinExistence type="predicted"/>
<sequence>MSRFTVREATKFFRSSGADCNETLVQEWMNDTKTMNISYGVTKSDFISFDMWNSARGTAYENGISDKERIARLLVEINDLKTEILTLTKEKEGLEDQLGIMSS</sequence>
<dbReference type="Proteomes" id="UP000306980">
    <property type="component" value="Unassembled WGS sequence"/>
</dbReference>
<dbReference type="AlphaFoldDB" id="A0A5S3QLJ5"/>
<evidence type="ECO:0000313" key="2">
    <source>
        <dbReference type="EMBL" id="TMN22628.1"/>
    </source>
</evidence>
<name>A0A5S3QLJ5_9BACI</name>
<evidence type="ECO:0000313" key="3">
    <source>
        <dbReference type="Proteomes" id="UP000306980"/>
    </source>
</evidence>
<organism evidence="2 3">
    <name type="scientific">Lentibacillus cibarius</name>
    <dbReference type="NCBI Taxonomy" id="2583219"/>
    <lineage>
        <taxon>Bacteria</taxon>
        <taxon>Bacillati</taxon>
        <taxon>Bacillota</taxon>
        <taxon>Bacilli</taxon>
        <taxon>Bacillales</taxon>
        <taxon>Bacillaceae</taxon>
        <taxon>Lentibacillus</taxon>
    </lineage>
</organism>
<feature type="coiled-coil region" evidence="1">
    <location>
        <begin position="70"/>
        <end position="97"/>
    </location>
</feature>
<protein>
    <submittedName>
        <fullName evidence="2">Uncharacterized protein</fullName>
    </submittedName>
</protein>
<evidence type="ECO:0000256" key="1">
    <source>
        <dbReference type="SAM" id="Coils"/>
    </source>
</evidence>
<reference evidence="2 3" key="1">
    <citation type="submission" date="2019-05" db="EMBL/GenBank/DDBJ databases">
        <title>Genomic analysis of Lentibacillus sp. NKC220-2.</title>
        <authorList>
            <person name="Oh Y.J."/>
        </authorList>
    </citation>
    <scope>NUCLEOTIDE SEQUENCE [LARGE SCALE GENOMIC DNA]</scope>
    <source>
        <strain evidence="2 3">NKC220-2</strain>
    </source>
</reference>
<dbReference type="RefSeq" id="WP_138603531.1">
    <property type="nucleotide sequence ID" value="NZ_VCIA01000001.1"/>
</dbReference>
<dbReference type="OrthoDB" id="2940764at2"/>
<comment type="caution">
    <text evidence="2">The sequence shown here is derived from an EMBL/GenBank/DDBJ whole genome shotgun (WGS) entry which is preliminary data.</text>
</comment>
<dbReference type="EMBL" id="VCIA01000001">
    <property type="protein sequence ID" value="TMN22628.1"/>
    <property type="molecule type" value="Genomic_DNA"/>
</dbReference>
<keyword evidence="1" id="KW-0175">Coiled coil</keyword>
<gene>
    <name evidence="2" type="ORF">FFL34_11360</name>
</gene>